<evidence type="ECO:0000313" key="2">
    <source>
        <dbReference type="Proteomes" id="UP001184853"/>
    </source>
</evidence>
<name>A0ABU1LBM5_9FLAO</name>
<accession>A0ABU1LBM5</accession>
<proteinExistence type="predicted"/>
<dbReference type="RefSeq" id="WP_115980648.1">
    <property type="nucleotide sequence ID" value="NZ_JAVDQS010000002.1"/>
</dbReference>
<sequence>MKREIYIKMEQQNGEKNNCFFDGFFKQEVGGLDQNLDEDLSENPNIFPASKFWIFKMKILI</sequence>
<gene>
    <name evidence="1" type="ORF">J2781_000880</name>
</gene>
<protein>
    <recommendedName>
        <fullName evidence="3">Bacteriocin-like protein</fullName>
    </recommendedName>
</protein>
<keyword evidence="2" id="KW-1185">Reference proteome</keyword>
<evidence type="ECO:0000313" key="1">
    <source>
        <dbReference type="EMBL" id="MDR6403965.1"/>
    </source>
</evidence>
<comment type="caution">
    <text evidence="1">The sequence shown here is derived from an EMBL/GenBank/DDBJ whole genome shotgun (WGS) entry which is preliminary data.</text>
</comment>
<dbReference type="Proteomes" id="UP001184853">
    <property type="component" value="Unassembled WGS sequence"/>
</dbReference>
<organism evidence="1 2">
    <name type="scientific">Chryseobacterium geocarposphaerae</name>
    <dbReference type="NCBI Taxonomy" id="1416776"/>
    <lineage>
        <taxon>Bacteria</taxon>
        <taxon>Pseudomonadati</taxon>
        <taxon>Bacteroidota</taxon>
        <taxon>Flavobacteriia</taxon>
        <taxon>Flavobacteriales</taxon>
        <taxon>Weeksellaceae</taxon>
        <taxon>Chryseobacterium group</taxon>
        <taxon>Chryseobacterium</taxon>
    </lineage>
</organism>
<dbReference type="EMBL" id="JAVDQS010000002">
    <property type="protein sequence ID" value="MDR6403965.1"/>
    <property type="molecule type" value="Genomic_DNA"/>
</dbReference>
<reference evidence="1 2" key="1">
    <citation type="submission" date="2023-07" db="EMBL/GenBank/DDBJ databases">
        <title>Sorghum-associated microbial communities from plants grown in Nebraska, USA.</title>
        <authorList>
            <person name="Schachtman D."/>
        </authorList>
    </citation>
    <scope>NUCLEOTIDE SEQUENCE [LARGE SCALE GENOMIC DNA]</scope>
    <source>
        <strain evidence="1 2">DS1709</strain>
    </source>
</reference>
<evidence type="ECO:0008006" key="3">
    <source>
        <dbReference type="Google" id="ProtNLM"/>
    </source>
</evidence>